<proteinExistence type="predicted"/>
<dbReference type="GO" id="GO:0006310">
    <property type="term" value="P:DNA recombination"/>
    <property type="evidence" value="ECO:0007669"/>
    <property type="project" value="InterPro"/>
</dbReference>
<dbReference type="EMBL" id="DXBP01000054">
    <property type="protein sequence ID" value="HIZ42703.1"/>
    <property type="molecule type" value="Genomic_DNA"/>
</dbReference>
<dbReference type="InterPro" id="IPR010183">
    <property type="entry name" value="Phage_lambda_Bet"/>
</dbReference>
<comment type="caution">
    <text evidence="2">The sequence shown here is derived from an EMBL/GenBank/DDBJ whole genome shotgun (WGS) entry which is preliminary data.</text>
</comment>
<dbReference type="GO" id="GO:0003677">
    <property type="term" value="F:DNA binding"/>
    <property type="evidence" value="ECO:0007669"/>
    <property type="project" value="InterPro"/>
</dbReference>
<sequence length="250" mass="27545">TAGSAAMTPATPTKPVEIEAADGQHFAVSFEDVRHFISPKATDAECKIFLETCRAYHLNPFTKEAYLIHYDNKSDDTPATIVLGKSCYMQMAERHPNYDGFEAGVIVLTDGKIEGREGSIVYDGEELLGGWARVYRKDRTRPSYEEVKLSEYDTGKSQWAVRPATMIRKVALVHALREAFPSTYGGLYDESEVSVDAESTARELDDYEAPRSLPRSRKAPAQPAVEIVTADSPAEGPQDSEDDPFGGEDA</sequence>
<organism evidence="2 3">
    <name type="scientific">Candidatus Gemmiger excrementigallinarum</name>
    <dbReference type="NCBI Taxonomy" id="2838609"/>
    <lineage>
        <taxon>Bacteria</taxon>
        <taxon>Bacillati</taxon>
        <taxon>Bacillota</taxon>
        <taxon>Clostridia</taxon>
        <taxon>Eubacteriales</taxon>
        <taxon>Gemmiger</taxon>
    </lineage>
</organism>
<reference evidence="2" key="1">
    <citation type="journal article" date="2021" name="PeerJ">
        <title>Extensive microbial diversity within the chicken gut microbiome revealed by metagenomics and culture.</title>
        <authorList>
            <person name="Gilroy R."/>
            <person name="Ravi A."/>
            <person name="Getino M."/>
            <person name="Pursley I."/>
            <person name="Horton D.L."/>
            <person name="Alikhan N.F."/>
            <person name="Baker D."/>
            <person name="Gharbi K."/>
            <person name="Hall N."/>
            <person name="Watson M."/>
            <person name="Adriaenssens E.M."/>
            <person name="Foster-Nyarko E."/>
            <person name="Jarju S."/>
            <person name="Secka A."/>
            <person name="Antonio M."/>
            <person name="Oren A."/>
            <person name="Chaudhuri R.R."/>
            <person name="La Ragione R."/>
            <person name="Hildebrand F."/>
            <person name="Pallen M.J."/>
        </authorList>
    </citation>
    <scope>NUCLEOTIDE SEQUENCE</scope>
    <source>
        <strain evidence="2">ChiSxjej1B13-11774</strain>
    </source>
</reference>
<evidence type="ECO:0000256" key="1">
    <source>
        <dbReference type="SAM" id="MobiDB-lite"/>
    </source>
</evidence>
<dbReference type="InterPro" id="IPR018330">
    <property type="entry name" value="RecT_fam"/>
</dbReference>
<evidence type="ECO:0000313" key="3">
    <source>
        <dbReference type="Proteomes" id="UP000824048"/>
    </source>
</evidence>
<gene>
    <name evidence="2" type="primary">bet</name>
    <name evidence="2" type="ORF">H9811_09100</name>
</gene>
<dbReference type="AlphaFoldDB" id="A0A9D2ERR9"/>
<dbReference type="Pfam" id="PF03837">
    <property type="entry name" value="RecT"/>
    <property type="match status" value="1"/>
</dbReference>
<protein>
    <submittedName>
        <fullName evidence="2">Phage recombination protein Bet</fullName>
    </submittedName>
</protein>
<dbReference type="Proteomes" id="UP000824048">
    <property type="component" value="Unassembled WGS sequence"/>
</dbReference>
<feature type="non-terminal residue" evidence="2">
    <location>
        <position position="1"/>
    </location>
</feature>
<dbReference type="NCBIfam" id="TIGR01913">
    <property type="entry name" value="bet_lambda"/>
    <property type="match status" value="1"/>
</dbReference>
<reference evidence="2" key="2">
    <citation type="submission" date="2021-04" db="EMBL/GenBank/DDBJ databases">
        <authorList>
            <person name="Gilroy R."/>
        </authorList>
    </citation>
    <scope>NUCLEOTIDE SEQUENCE</scope>
    <source>
        <strain evidence="2">ChiSxjej1B13-11774</strain>
    </source>
</reference>
<feature type="region of interest" description="Disordered" evidence="1">
    <location>
        <begin position="199"/>
        <end position="250"/>
    </location>
</feature>
<evidence type="ECO:0000313" key="2">
    <source>
        <dbReference type="EMBL" id="HIZ42703.1"/>
    </source>
</evidence>
<accession>A0A9D2ERR9</accession>
<feature type="compositionally biased region" description="Acidic residues" evidence="1">
    <location>
        <begin position="238"/>
        <end position="250"/>
    </location>
</feature>
<name>A0A9D2ERR9_9FIRM</name>